<evidence type="ECO:0000313" key="3">
    <source>
        <dbReference type="Proteomes" id="UP000011508"/>
    </source>
</evidence>
<reference evidence="2 3" key="1">
    <citation type="journal article" date="2014" name="PLoS Genet.">
        <title>Phylogenetically driven sequencing of extremely halophilic archaea reveals strategies for static and dynamic osmo-response.</title>
        <authorList>
            <person name="Becker E.A."/>
            <person name="Seitzer P.M."/>
            <person name="Tritt A."/>
            <person name="Larsen D."/>
            <person name="Krusor M."/>
            <person name="Yao A.I."/>
            <person name="Wu D."/>
            <person name="Madern D."/>
            <person name="Eisen J.A."/>
            <person name="Darling A.E."/>
            <person name="Facciotti M.T."/>
        </authorList>
    </citation>
    <scope>NUCLEOTIDE SEQUENCE [LARGE SCALE GENOMIC DNA]</scope>
    <source>
        <strain evidence="2 3">ATCC BAA-897</strain>
    </source>
</reference>
<dbReference type="Proteomes" id="UP000011508">
    <property type="component" value="Unassembled WGS sequence"/>
</dbReference>
<accession>M0I9U1</accession>
<gene>
    <name evidence="2" type="ORF">C441_08636</name>
</gene>
<comment type="caution">
    <text evidence="2">The sequence shown here is derived from an EMBL/GenBank/DDBJ whole genome shotgun (WGS) entry which is preliminary data.</text>
</comment>
<sequence length="300" mass="34493">MTLDSDLAARVTDALDADAPPPATTELDGGHVGRVYRLDFDGRDPVVARWRHAARRGGGDARLARRGRPSGPRGPPRRRRPARPRLRRGRVRVDPRRRARPRRPPRRAPRDDRAGVRFPLRHALGTVPPGEPVDRLVGGVLPRPAPPAVGRGGARRRTPRRDSRANRVGRRRPRRAPRRTGGPAARPRRRVGREPPRPRRPRRRLPRPGVLLRPPRGRTGLHRLVRRRRRRLLRRLRRAPTHRRRLLRGPLARLRAVPAPRTRPRLRGRLRPVGRRRAGRTRLLTARERESRAEPSRIES</sequence>
<keyword evidence="3" id="KW-1185">Reference proteome</keyword>
<protein>
    <submittedName>
        <fullName evidence="2">Fructosamine kinase</fullName>
    </submittedName>
</protein>
<name>M0I9U1_9EURY</name>
<feature type="region of interest" description="Disordered" evidence="1">
    <location>
        <begin position="281"/>
        <end position="300"/>
    </location>
</feature>
<feature type="region of interest" description="Disordered" evidence="1">
    <location>
        <begin position="1"/>
        <end position="31"/>
    </location>
</feature>
<dbReference type="EMBL" id="AOLM01000017">
    <property type="protein sequence ID" value="ELZ93570.1"/>
    <property type="molecule type" value="Genomic_DNA"/>
</dbReference>
<dbReference type="AlphaFoldDB" id="M0I9U1"/>
<organism evidence="2 3">
    <name type="scientific">Haloferax sulfurifontis ATCC BAA-897</name>
    <dbReference type="NCBI Taxonomy" id="662480"/>
    <lineage>
        <taxon>Archaea</taxon>
        <taxon>Methanobacteriati</taxon>
        <taxon>Methanobacteriota</taxon>
        <taxon>Stenosarchaea group</taxon>
        <taxon>Halobacteria</taxon>
        <taxon>Halobacteriales</taxon>
        <taxon>Haloferacaceae</taxon>
        <taxon>Haloferax</taxon>
    </lineage>
</organism>
<evidence type="ECO:0000256" key="1">
    <source>
        <dbReference type="SAM" id="MobiDB-lite"/>
    </source>
</evidence>
<dbReference type="GO" id="GO:0016301">
    <property type="term" value="F:kinase activity"/>
    <property type="evidence" value="ECO:0007669"/>
    <property type="project" value="UniProtKB-KW"/>
</dbReference>
<keyword evidence="2" id="KW-0418">Kinase</keyword>
<evidence type="ECO:0000313" key="2">
    <source>
        <dbReference type="EMBL" id="ELZ93570.1"/>
    </source>
</evidence>
<feature type="compositionally biased region" description="Basic residues" evidence="1">
    <location>
        <begin position="75"/>
        <end position="90"/>
    </location>
</feature>
<feature type="compositionally biased region" description="Basic residues" evidence="1">
    <location>
        <begin position="167"/>
        <end position="178"/>
    </location>
</feature>
<keyword evidence="2" id="KW-0808">Transferase</keyword>
<feature type="compositionally biased region" description="Basic residues" evidence="1">
    <location>
        <begin position="97"/>
        <end position="107"/>
    </location>
</feature>
<proteinExistence type="predicted"/>
<feature type="compositionally biased region" description="Basic and acidic residues" evidence="1">
    <location>
        <begin position="285"/>
        <end position="300"/>
    </location>
</feature>
<feature type="region of interest" description="Disordered" evidence="1">
    <location>
        <begin position="52"/>
        <end position="218"/>
    </location>
</feature>